<dbReference type="InterPro" id="IPR001789">
    <property type="entry name" value="Sig_transdc_resp-reg_receiver"/>
</dbReference>
<keyword evidence="12" id="KW-0472">Membrane</keyword>
<dbReference type="InterPro" id="IPR004358">
    <property type="entry name" value="Sig_transdc_His_kin-like_C"/>
</dbReference>
<dbReference type="InterPro" id="IPR011123">
    <property type="entry name" value="Y_Y_Y"/>
</dbReference>
<dbReference type="Gene3D" id="1.10.287.130">
    <property type="match status" value="1"/>
</dbReference>
<organism evidence="17 18">
    <name type="scientific">Pedobacter frigiditerrae</name>
    <dbReference type="NCBI Taxonomy" id="2530452"/>
    <lineage>
        <taxon>Bacteria</taxon>
        <taxon>Pseudomonadati</taxon>
        <taxon>Bacteroidota</taxon>
        <taxon>Sphingobacteriia</taxon>
        <taxon>Sphingobacteriales</taxon>
        <taxon>Sphingobacteriaceae</taxon>
        <taxon>Pedobacter</taxon>
    </lineage>
</organism>
<dbReference type="GO" id="GO:0043565">
    <property type="term" value="F:sequence-specific DNA binding"/>
    <property type="evidence" value="ECO:0007669"/>
    <property type="project" value="InterPro"/>
</dbReference>
<keyword evidence="13" id="KW-0732">Signal</keyword>
<dbReference type="FunFam" id="2.60.40.10:FF:000791">
    <property type="entry name" value="Two-component system sensor histidine kinase/response regulator"/>
    <property type="match status" value="1"/>
</dbReference>
<dbReference type="InterPro" id="IPR015943">
    <property type="entry name" value="WD40/YVTN_repeat-like_dom_sf"/>
</dbReference>
<feature type="domain" description="Response regulatory" evidence="16">
    <location>
        <begin position="1105"/>
        <end position="1220"/>
    </location>
</feature>
<dbReference type="InterPro" id="IPR003661">
    <property type="entry name" value="HisK_dim/P_dom"/>
</dbReference>
<evidence type="ECO:0000256" key="11">
    <source>
        <dbReference type="PROSITE-ProRule" id="PRU00169"/>
    </source>
</evidence>
<dbReference type="InterPro" id="IPR011110">
    <property type="entry name" value="Reg_prop"/>
</dbReference>
<evidence type="ECO:0000313" key="18">
    <source>
        <dbReference type="Proteomes" id="UP000292884"/>
    </source>
</evidence>
<dbReference type="PANTHER" id="PTHR43547:SF2">
    <property type="entry name" value="HYBRID SIGNAL TRANSDUCTION HISTIDINE KINASE C"/>
    <property type="match status" value="1"/>
</dbReference>
<evidence type="ECO:0000256" key="13">
    <source>
        <dbReference type="SAM" id="SignalP"/>
    </source>
</evidence>
<dbReference type="PROSITE" id="PS50110">
    <property type="entry name" value="RESPONSE_REGULATORY"/>
    <property type="match status" value="1"/>
</dbReference>
<dbReference type="Pfam" id="PF07494">
    <property type="entry name" value="Reg_prop"/>
    <property type="match status" value="5"/>
</dbReference>
<dbReference type="OrthoDB" id="9809670at2"/>
<protein>
    <recommendedName>
        <fullName evidence="2">histidine kinase</fullName>
        <ecNumber evidence="2">2.7.13.3</ecNumber>
    </recommendedName>
</protein>
<evidence type="ECO:0000256" key="3">
    <source>
        <dbReference type="ARBA" id="ARBA00022553"/>
    </source>
</evidence>
<dbReference type="InterPro" id="IPR003594">
    <property type="entry name" value="HATPase_dom"/>
</dbReference>
<dbReference type="PANTHER" id="PTHR43547">
    <property type="entry name" value="TWO-COMPONENT HISTIDINE KINASE"/>
    <property type="match status" value="1"/>
</dbReference>
<evidence type="ECO:0000256" key="1">
    <source>
        <dbReference type="ARBA" id="ARBA00000085"/>
    </source>
</evidence>
<keyword evidence="8" id="KW-0902">Two-component regulatory system</keyword>
<dbReference type="InterPro" id="IPR011006">
    <property type="entry name" value="CheY-like_superfamily"/>
</dbReference>
<evidence type="ECO:0000259" key="14">
    <source>
        <dbReference type="PROSITE" id="PS01124"/>
    </source>
</evidence>
<feature type="transmembrane region" description="Helical" evidence="12">
    <location>
        <begin position="786"/>
        <end position="804"/>
    </location>
</feature>
<dbReference type="InterPro" id="IPR036890">
    <property type="entry name" value="HATPase_C_sf"/>
</dbReference>
<dbReference type="Pfam" id="PF00512">
    <property type="entry name" value="HisKA"/>
    <property type="match status" value="1"/>
</dbReference>
<dbReference type="SMART" id="SM00388">
    <property type="entry name" value="HisKA"/>
    <property type="match status" value="1"/>
</dbReference>
<dbReference type="EC" id="2.7.13.3" evidence="2"/>
<dbReference type="InterPro" id="IPR036097">
    <property type="entry name" value="HisK_dim/P_sf"/>
</dbReference>
<reference evidence="17 18" key="1">
    <citation type="submission" date="2019-02" db="EMBL/GenBank/DDBJ databases">
        <title>Pedobacter sp. RP-1-13 sp. nov., isolated from Arctic soil.</title>
        <authorList>
            <person name="Dahal R.H."/>
        </authorList>
    </citation>
    <scope>NUCLEOTIDE SEQUENCE [LARGE SCALE GENOMIC DNA]</scope>
    <source>
        <strain evidence="17 18">RP-1-13</strain>
    </source>
</reference>
<dbReference type="Proteomes" id="UP000292884">
    <property type="component" value="Unassembled WGS sequence"/>
</dbReference>
<keyword evidence="6" id="KW-0418">Kinase</keyword>
<evidence type="ECO:0000256" key="12">
    <source>
        <dbReference type="SAM" id="Phobius"/>
    </source>
</evidence>
<keyword evidence="5" id="KW-0547">Nucleotide-binding</keyword>
<dbReference type="SUPFAM" id="SSF63829">
    <property type="entry name" value="Calcium-dependent phosphotriesterase"/>
    <property type="match status" value="3"/>
</dbReference>
<dbReference type="Gene3D" id="1.10.10.60">
    <property type="entry name" value="Homeodomain-like"/>
    <property type="match status" value="1"/>
</dbReference>
<evidence type="ECO:0000313" key="17">
    <source>
        <dbReference type="EMBL" id="TCC87967.1"/>
    </source>
</evidence>
<keyword evidence="3 11" id="KW-0597">Phosphoprotein</keyword>
<dbReference type="SUPFAM" id="SSF46689">
    <property type="entry name" value="Homeodomain-like"/>
    <property type="match status" value="1"/>
</dbReference>
<gene>
    <name evidence="17" type="ORF">EZ428_19760</name>
</gene>
<dbReference type="SMART" id="SM00387">
    <property type="entry name" value="HATPase_c"/>
    <property type="match status" value="1"/>
</dbReference>
<keyword evidence="10" id="KW-0804">Transcription</keyword>
<dbReference type="Pfam" id="PF07495">
    <property type="entry name" value="Y_Y_Y"/>
    <property type="match status" value="1"/>
</dbReference>
<keyword evidence="12" id="KW-1133">Transmembrane helix</keyword>
<dbReference type="Pfam" id="PF00072">
    <property type="entry name" value="Response_reg"/>
    <property type="match status" value="1"/>
</dbReference>
<sequence length="1371" mass="156485">MKFIRTVFLYCFSLLFINISVAQQSSSFSNSKQDKNEIKTYTTKDGLPSRNTTATLRDKRGFIWVGTENGLCRFDGYAFKVFSNKLGDTTSLTNNFVNAIVEDRTGKIWVATMDGLNLLDPLTETFTRFLHNDKRPNSLSNNKVWSVLCDRAGAVWVGTDDGFNQFIPNRKEFLSFKPNSSKSGSMMGKSVNSIIEDDKGDLWLGNWSAGLNRFDKKKRTFTNYSQYQKPGFKNPNDVWALSYASDGSIWVGTYWDGLFSFNPKTNQFTKITIPDQENYSVFSILVASKDLLLVGGNNGFYWHNTLTKTWEKIKDLQNYSYCDAYKDKDGIIWINAINGLRKIDHQQYKFNLNELLLGNREIKSMVILDSVVWLGTNNGLFKIDKHSGRLTTFTKNRNPNSLTSNEILKIYMDSKKILWVLTENGFDSYDEKNNQFKHHYHHSAIGNLFNEDVFRDILEIESGIYVLATDAGLKIYDSNKNQFKHYYNQPKNPSSINNNHTYALAKAPDGKIWVGTYGGGVNIFDRKTGRFSSIEAAESGSKGLSSNIVKAIFTDSKENIWVCTPDGLNKYVSNEKRFHIYAKMNGFSSNVFNDIAEDANGKIWLTTENGISSLDPITNKVRNFDEADGVAVNSIIKSNGKLIYVAGNKGYFSFDPHQLRFNKVAPPVYFTDFQLFNKSVLPNVEGPLKENLNIAKQITLKYDQSVFSLEFVALNYAYPWKNGYAYKLVGFDKKWNYVGNQRKATYTNLNPGTYQFLVKASNNDGVWNDAGTSIIIKINPPWYLSWWAYLIYAVAIGLSAYLYVSYKRKQDELKYEIKVAHIESEKEKELNERKLSFFTNISHEFRTPLTLIINPVKELLYQDDKNLDTSSMNIVYRNAKRLLSLVDQLLLFRKADSQGDTLKASNLNIVSLVKEVFLCFSHQARSKAINYEFVSRVDHITVLADREKLEIAMFNLLSNAFKFTPDSGAITVNITETDDSVDILITDTGCGIREDLKEKIFNRFYQEADQHRSAVSGFGIGLYLVKNFIEMHGGSVKCQNNEGDGTSFTIQLLKGSEHINPAFVIEDQQESSTFLKELNQDDLITEPSKKREVVLSDMLAQEKKSILIIDDNEEIANYLSEVFAQQYQIYQARDGESGLAIIREFLPDVVISDVMMQGMGGIELCSIVKEDESICHIPVVLLTASTSAEIKLKGVESGADDYISKPFDKELLMARIGGILKNKNSLQKYFYSEITLNPNRSKISSEYKDFLRSCIHIVERNIEDPNFNIKMLAEEIGMSRANLFNKIKYISGHSSNSFIRFIRLRKAAEIFISSDKTIQETMYMVGMSDIKYFREQFKKVFEMNPSDYIKKYRKNFTNNSSLDQDLKKKKN</sequence>
<dbReference type="Pfam" id="PF02518">
    <property type="entry name" value="HATPase_c"/>
    <property type="match status" value="1"/>
</dbReference>
<evidence type="ECO:0000256" key="2">
    <source>
        <dbReference type="ARBA" id="ARBA00012438"/>
    </source>
</evidence>
<dbReference type="FunFam" id="3.30.565.10:FF:000037">
    <property type="entry name" value="Hybrid sensor histidine kinase/response regulator"/>
    <property type="match status" value="1"/>
</dbReference>
<feature type="signal peptide" evidence="13">
    <location>
        <begin position="1"/>
        <end position="22"/>
    </location>
</feature>
<proteinExistence type="predicted"/>
<dbReference type="SUPFAM" id="SSF55874">
    <property type="entry name" value="ATPase domain of HSP90 chaperone/DNA topoisomerase II/histidine kinase"/>
    <property type="match status" value="1"/>
</dbReference>
<dbReference type="Gene3D" id="2.130.10.10">
    <property type="entry name" value="YVTN repeat-like/Quinoprotein amine dehydrogenase"/>
    <property type="match status" value="2"/>
</dbReference>
<evidence type="ECO:0000259" key="15">
    <source>
        <dbReference type="PROSITE" id="PS50109"/>
    </source>
</evidence>
<evidence type="ECO:0000256" key="10">
    <source>
        <dbReference type="ARBA" id="ARBA00023163"/>
    </source>
</evidence>
<dbReference type="GO" id="GO:0003700">
    <property type="term" value="F:DNA-binding transcription factor activity"/>
    <property type="evidence" value="ECO:0007669"/>
    <property type="project" value="InterPro"/>
</dbReference>
<evidence type="ECO:0000256" key="9">
    <source>
        <dbReference type="ARBA" id="ARBA00023015"/>
    </source>
</evidence>
<accession>A0A4R0MN91</accession>
<dbReference type="SUPFAM" id="SSF47384">
    <property type="entry name" value="Homodimeric domain of signal transducing histidine kinase"/>
    <property type="match status" value="1"/>
</dbReference>
<dbReference type="SMART" id="SM00342">
    <property type="entry name" value="HTH_ARAC"/>
    <property type="match status" value="1"/>
</dbReference>
<dbReference type="PROSITE" id="PS01124">
    <property type="entry name" value="HTH_ARAC_FAMILY_2"/>
    <property type="match status" value="1"/>
</dbReference>
<feature type="domain" description="HTH araC/xylS-type" evidence="14">
    <location>
        <begin position="1252"/>
        <end position="1351"/>
    </location>
</feature>
<dbReference type="CDD" id="cd17574">
    <property type="entry name" value="REC_OmpR"/>
    <property type="match status" value="1"/>
</dbReference>
<feature type="modified residue" description="4-aspartylphosphate" evidence="11">
    <location>
        <position position="1153"/>
    </location>
</feature>
<dbReference type="InterPro" id="IPR005467">
    <property type="entry name" value="His_kinase_dom"/>
</dbReference>
<evidence type="ECO:0000259" key="16">
    <source>
        <dbReference type="PROSITE" id="PS50110"/>
    </source>
</evidence>
<dbReference type="EMBL" id="SJSK01000006">
    <property type="protein sequence ID" value="TCC87967.1"/>
    <property type="molecule type" value="Genomic_DNA"/>
</dbReference>
<dbReference type="SUPFAM" id="SSF52172">
    <property type="entry name" value="CheY-like"/>
    <property type="match status" value="1"/>
</dbReference>
<dbReference type="Gene3D" id="2.60.40.10">
    <property type="entry name" value="Immunoglobulins"/>
    <property type="match status" value="1"/>
</dbReference>
<keyword evidence="18" id="KW-1185">Reference proteome</keyword>
<feature type="domain" description="Histidine kinase" evidence="15">
    <location>
        <begin position="840"/>
        <end position="1056"/>
    </location>
</feature>
<keyword evidence="7" id="KW-0067">ATP-binding</keyword>
<comment type="catalytic activity">
    <reaction evidence="1">
        <text>ATP + protein L-histidine = ADP + protein N-phospho-L-histidine.</text>
        <dbReference type="EC" id="2.7.13.3"/>
    </reaction>
</comment>
<comment type="caution">
    <text evidence="17">The sequence shown here is derived from an EMBL/GenBank/DDBJ whole genome shotgun (WGS) entry which is preliminary data.</text>
</comment>
<evidence type="ECO:0000256" key="7">
    <source>
        <dbReference type="ARBA" id="ARBA00022840"/>
    </source>
</evidence>
<evidence type="ECO:0000256" key="5">
    <source>
        <dbReference type="ARBA" id="ARBA00022741"/>
    </source>
</evidence>
<dbReference type="RefSeq" id="WP_131554931.1">
    <property type="nucleotide sequence ID" value="NZ_SJSK01000006.1"/>
</dbReference>
<dbReference type="InterPro" id="IPR013783">
    <property type="entry name" value="Ig-like_fold"/>
</dbReference>
<dbReference type="Pfam" id="PF12833">
    <property type="entry name" value="HTH_18"/>
    <property type="match status" value="1"/>
</dbReference>
<keyword evidence="9" id="KW-0805">Transcription regulation</keyword>
<dbReference type="GO" id="GO:0005524">
    <property type="term" value="F:ATP binding"/>
    <property type="evidence" value="ECO:0007669"/>
    <property type="project" value="UniProtKB-KW"/>
</dbReference>
<keyword evidence="4" id="KW-0808">Transferase</keyword>
<dbReference type="PROSITE" id="PS50109">
    <property type="entry name" value="HIS_KIN"/>
    <property type="match status" value="1"/>
</dbReference>
<dbReference type="InterPro" id="IPR009057">
    <property type="entry name" value="Homeodomain-like_sf"/>
</dbReference>
<dbReference type="Gene3D" id="3.40.50.2300">
    <property type="match status" value="1"/>
</dbReference>
<dbReference type="InterPro" id="IPR018060">
    <property type="entry name" value="HTH_AraC"/>
</dbReference>
<evidence type="ECO:0000256" key="6">
    <source>
        <dbReference type="ARBA" id="ARBA00022777"/>
    </source>
</evidence>
<dbReference type="GO" id="GO:0000155">
    <property type="term" value="F:phosphorelay sensor kinase activity"/>
    <property type="evidence" value="ECO:0007669"/>
    <property type="project" value="InterPro"/>
</dbReference>
<keyword evidence="12" id="KW-0812">Transmembrane</keyword>
<name>A0A4R0MN91_9SPHI</name>
<dbReference type="Gene3D" id="3.30.565.10">
    <property type="entry name" value="Histidine kinase-like ATPase, C-terminal domain"/>
    <property type="match status" value="1"/>
</dbReference>
<feature type="chain" id="PRO_5020601822" description="histidine kinase" evidence="13">
    <location>
        <begin position="23"/>
        <end position="1371"/>
    </location>
</feature>
<evidence type="ECO:0000256" key="8">
    <source>
        <dbReference type="ARBA" id="ARBA00023012"/>
    </source>
</evidence>
<dbReference type="CDD" id="cd00082">
    <property type="entry name" value="HisKA"/>
    <property type="match status" value="1"/>
</dbReference>
<dbReference type="PRINTS" id="PR00344">
    <property type="entry name" value="BCTRLSENSOR"/>
</dbReference>
<dbReference type="SMART" id="SM00448">
    <property type="entry name" value="REC"/>
    <property type="match status" value="1"/>
</dbReference>
<evidence type="ECO:0000256" key="4">
    <source>
        <dbReference type="ARBA" id="ARBA00022679"/>
    </source>
</evidence>